<dbReference type="Gene3D" id="3.90.550.10">
    <property type="entry name" value="Spore Coat Polysaccharide Biosynthesis Protein SpsA, Chain A"/>
    <property type="match status" value="1"/>
</dbReference>
<dbReference type="SUPFAM" id="SSF53448">
    <property type="entry name" value="Nucleotide-diphospho-sugar transferases"/>
    <property type="match status" value="1"/>
</dbReference>
<evidence type="ECO:0000256" key="2">
    <source>
        <dbReference type="ARBA" id="ARBA00022448"/>
    </source>
</evidence>
<feature type="transmembrane region" description="Helical" evidence="8">
    <location>
        <begin position="781"/>
        <end position="805"/>
    </location>
</feature>
<evidence type="ECO:0000313" key="11">
    <source>
        <dbReference type="EMBL" id="EQB46897.1"/>
    </source>
</evidence>
<dbReference type="InterPro" id="IPR002509">
    <property type="entry name" value="NODB_dom"/>
</dbReference>
<feature type="transmembrane region" description="Helical" evidence="8">
    <location>
        <begin position="41"/>
        <end position="61"/>
    </location>
</feature>
<dbReference type="EMBL" id="AMYD01003210">
    <property type="protein sequence ID" value="EQB46897.1"/>
    <property type="molecule type" value="Genomic_DNA"/>
</dbReference>
<dbReference type="InterPro" id="IPR036259">
    <property type="entry name" value="MFS_trans_sf"/>
</dbReference>
<organism evidence="11 12">
    <name type="scientific">Colletotrichum gloeosporioides (strain Cg-14)</name>
    <name type="common">Anthracnose fungus</name>
    <name type="synonym">Glomerella cingulata</name>
    <dbReference type="NCBI Taxonomy" id="1237896"/>
    <lineage>
        <taxon>Eukaryota</taxon>
        <taxon>Fungi</taxon>
        <taxon>Dikarya</taxon>
        <taxon>Ascomycota</taxon>
        <taxon>Pezizomycotina</taxon>
        <taxon>Sordariomycetes</taxon>
        <taxon>Hypocreomycetidae</taxon>
        <taxon>Glomerellales</taxon>
        <taxon>Glomerellaceae</taxon>
        <taxon>Colletotrichum</taxon>
        <taxon>Colletotrichum gloeosporioides species complex</taxon>
    </lineage>
</organism>
<feature type="region of interest" description="Disordered" evidence="7">
    <location>
        <begin position="705"/>
        <end position="725"/>
    </location>
</feature>
<dbReference type="GO" id="GO:0022857">
    <property type="term" value="F:transmembrane transporter activity"/>
    <property type="evidence" value="ECO:0007669"/>
    <property type="project" value="InterPro"/>
</dbReference>
<dbReference type="PANTHER" id="PTHR43791">
    <property type="entry name" value="PERMEASE-RELATED"/>
    <property type="match status" value="1"/>
</dbReference>
<dbReference type="GO" id="GO:0016810">
    <property type="term" value="F:hydrolase activity, acting on carbon-nitrogen (but not peptide) bonds"/>
    <property type="evidence" value="ECO:0007669"/>
    <property type="project" value="InterPro"/>
</dbReference>
<evidence type="ECO:0000256" key="4">
    <source>
        <dbReference type="ARBA" id="ARBA00022989"/>
    </source>
</evidence>
<dbReference type="InterPro" id="IPR011701">
    <property type="entry name" value="MFS"/>
</dbReference>
<evidence type="ECO:0000256" key="6">
    <source>
        <dbReference type="ARBA" id="ARBA00037968"/>
    </source>
</evidence>
<feature type="transmembrane region" description="Helical" evidence="8">
    <location>
        <begin position="906"/>
        <end position="929"/>
    </location>
</feature>
<dbReference type="Pfam" id="PF00535">
    <property type="entry name" value="Glycos_transf_2"/>
    <property type="match status" value="1"/>
</dbReference>
<proteinExistence type="inferred from homology"/>
<dbReference type="PROSITE" id="PS50850">
    <property type="entry name" value="MFS"/>
    <property type="match status" value="1"/>
</dbReference>
<feature type="compositionally biased region" description="Polar residues" evidence="7">
    <location>
        <begin position="442"/>
        <end position="458"/>
    </location>
</feature>
<feature type="transmembrane region" description="Helical" evidence="8">
    <location>
        <begin position="811"/>
        <end position="829"/>
    </location>
</feature>
<dbReference type="GO" id="GO:0016020">
    <property type="term" value="C:membrane"/>
    <property type="evidence" value="ECO:0007669"/>
    <property type="project" value="UniProtKB-SubCell"/>
</dbReference>
<keyword evidence="2" id="KW-0813">Transport</keyword>
<evidence type="ECO:0000256" key="8">
    <source>
        <dbReference type="SAM" id="Phobius"/>
    </source>
</evidence>
<dbReference type="SUPFAM" id="SSF103473">
    <property type="entry name" value="MFS general substrate transporter"/>
    <property type="match status" value="1"/>
</dbReference>
<dbReference type="HOGENOM" id="CLU_271056_0_0_1"/>
<feature type="transmembrane region" description="Helical" evidence="8">
    <location>
        <begin position="409"/>
        <end position="431"/>
    </location>
</feature>
<dbReference type="InterPro" id="IPR029044">
    <property type="entry name" value="Nucleotide-diphossugar_trans"/>
</dbReference>
<feature type="transmembrane region" description="Helical" evidence="8">
    <location>
        <begin position="468"/>
        <end position="488"/>
    </location>
</feature>
<keyword evidence="5 8" id="KW-0472">Membrane</keyword>
<feature type="transmembrane region" description="Helical" evidence="8">
    <location>
        <begin position="1109"/>
        <end position="1131"/>
    </location>
</feature>
<name>T0JV50_COLGC</name>
<dbReference type="PROSITE" id="PS51677">
    <property type="entry name" value="NODB"/>
    <property type="match status" value="1"/>
</dbReference>
<feature type="transmembrane region" description="Helical" evidence="8">
    <location>
        <begin position="736"/>
        <end position="754"/>
    </location>
</feature>
<feature type="domain" description="Major facilitator superfamily (MFS) profile" evidence="9">
    <location>
        <begin position="744"/>
        <end position="1169"/>
    </location>
</feature>
<evidence type="ECO:0000259" key="9">
    <source>
        <dbReference type="PROSITE" id="PS50850"/>
    </source>
</evidence>
<evidence type="ECO:0000259" key="10">
    <source>
        <dbReference type="PROSITE" id="PS51677"/>
    </source>
</evidence>
<feature type="transmembrane region" description="Helical" evidence="8">
    <location>
        <begin position="968"/>
        <end position="988"/>
    </location>
</feature>
<feature type="transmembrane region" description="Helical" evidence="8">
    <location>
        <begin position="1045"/>
        <end position="1066"/>
    </location>
</feature>
<accession>T0JV50</accession>
<evidence type="ECO:0000313" key="12">
    <source>
        <dbReference type="Proteomes" id="UP000015530"/>
    </source>
</evidence>
<feature type="transmembrane region" description="Helical" evidence="8">
    <location>
        <begin position="377"/>
        <end position="403"/>
    </location>
</feature>
<keyword evidence="3 8" id="KW-0812">Transmembrane</keyword>
<feature type="transmembrane region" description="Helical" evidence="8">
    <location>
        <begin position="1143"/>
        <end position="1162"/>
    </location>
</feature>
<dbReference type="Proteomes" id="UP000015530">
    <property type="component" value="Unassembled WGS sequence"/>
</dbReference>
<dbReference type="Pfam" id="PF01522">
    <property type="entry name" value="Polysacc_deac_1"/>
    <property type="match status" value="1"/>
</dbReference>
<dbReference type="GO" id="GO:0005975">
    <property type="term" value="P:carbohydrate metabolic process"/>
    <property type="evidence" value="ECO:0007669"/>
    <property type="project" value="InterPro"/>
</dbReference>
<comment type="similarity">
    <text evidence="6">Belongs to the major facilitator superfamily. Allantoate permease family.</text>
</comment>
<dbReference type="Gene3D" id="3.20.20.370">
    <property type="entry name" value="Glycoside hydrolase/deacetylase"/>
    <property type="match status" value="1"/>
</dbReference>
<evidence type="ECO:0000256" key="1">
    <source>
        <dbReference type="ARBA" id="ARBA00004141"/>
    </source>
</evidence>
<evidence type="ECO:0000256" key="7">
    <source>
        <dbReference type="SAM" id="MobiDB-lite"/>
    </source>
</evidence>
<dbReference type="InterPro" id="IPR011330">
    <property type="entry name" value="Glyco_hydro/deAcase_b/a-brl"/>
</dbReference>
<dbReference type="Gene3D" id="1.20.1250.20">
    <property type="entry name" value="MFS general substrate transporter like domains"/>
    <property type="match status" value="1"/>
</dbReference>
<comment type="caution">
    <text evidence="11">The sequence shown here is derived from an EMBL/GenBank/DDBJ whole genome shotgun (WGS) entry which is preliminary data.</text>
</comment>
<dbReference type="InterPro" id="IPR001173">
    <property type="entry name" value="Glyco_trans_2-like"/>
</dbReference>
<feature type="region of interest" description="Disordered" evidence="7">
    <location>
        <begin position="1174"/>
        <end position="1198"/>
    </location>
</feature>
<feature type="transmembrane region" description="Helical" evidence="8">
    <location>
        <begin position="9"/>
        <end position="29"/>
    </location>
</feature>
<feature type="region of interest" description="Disordered" evidence="7">
    <location>
        <begin position="439"/>
        <end position="459"/>
    </location>
</feature>
<evidence type="ECO:0000256" key="5">
    <source>
        <dbReference type="ARBA" id="ARBA00023136"/>
    </source>
</evidence>
<gene>
    <name evidence="11" type="ORF">CGLO_14026</name>
</gene>
<keyword evidence="4 8" id="KW-1133">Transmembrane helix</keyword>
<sequence length="1198" mass="133471">MSGHSFRTAVGRLVALGTVLTFLTFQYIASQTRTSFGFYEAFFQFSSCIIVFNFLLIITRWTEYEPIPGIKDNHRLPTINVIIPAYNESEFVRNSISSVVSSDYPKEKIHIIVVDDGSSDDTWSHIQHAAQEALRSEPLLRCTTIKHEINRGKRQAMATAFTAATNEVIVTLDSDTILEKQALRNLVSPLVLDSDIGGVAGHLSVFNVHSEGWKSFIPRTLDCLFEQNGNIPRAAQSKYGFVTILPGAISAVRREASQPHAQDLVDAKFLGKPLRHGEDVQLTMNLLNDGWRLGYQSNAVVYTVAPETLRKAFLMYVRWERSNYTYWILGLVKLAFTDAKRLVLNRLGLLSLSQSGVSLDLEKQHGKRVANARQPDFAPMLTIICATCATLSCVEAAFSWVWGAFRSPWVTTMNVCCLVVFATWSSPLLLADALSRNEDDSMPQSGLQQPRSDQSESSYPRLRKKMQYFYFSTVANFFFIPGTVAFTFDDGPSFYTDYILHEFAQFDATATFFLDTSSWLTEENHSGYWESLVRRMVEDGHLIGLATESCDDGSPNYDEIKHALAEARERISRIFVSSASSSGRHPMYVRAPPDCTMQNGCVEKLTLDGQRLVFPGINLEDLHNDPGRNLNSTSLLNDLESADPEKDSFLIQMHDTEQTALNVGGLVHSFFKKGFKPTTVGDCMGIPDSSGIQVVANDVAARDATAASQTSGSDGNITPAESEPKDYIDPKEERAFLWRLDLFFLTIGFLGYMFKYIDQTNISNAYVSGMKEDLSLFGNELNYFTTFFNIGYMIMLYPSCIIISHFGPSKWLPACELIWGVLTCCLSVVTSSKQVYGLRFLIGLFEGTAWPGYFTLISQWYMPHEVALRMSLYNIAQPAGAMLSGAMQGALSTNFEGVAGRSGWRWAFIINGACTIVVALAAFFILPGYPERPNPLSKFYMTDRHIEIAVARGRRVGRKPQIGITVKSFLRCFTFWQLWAIAIAWPVGGNFTPASYFNLWLKSLKNSDGTVKYSVAMLNYLPIAGQGLQLISELLFSGFSGYFGVHLPFLLLHSAINIASQVILIVRPKNEGAYMAGWYMNYIGAVSTMLLCSWGSAHLQHEPEVRTVLFASGTVLAYIMSAFIPIAAFPASEAPNWRIGSKLYLAFALVAVVIFIGIHFGFKWEEKKQQKEAVKEELAGEPDDANAGVKTVSLETEK</sequence>
<dbReference type="InterPro" id="IPR020846">
    <property type="entry name" value="MFS_dom"/>
</dbReference>
<feature type="transmembrane region" description="Helical" evidence="8">
    <location>
        <begin position="1078"/>
        <end position="1097"/>
    </location>
</feature>
<feature type="domain" description="NodB homology" evidence="10">
    <location>
        <begin position="482"/>
        <end position="678"/>
    </location>
</feature>
<feature type="transmembrane region" description="Helical" evidence="8">
    <location>
        <begin position="841"/>
        <end position="862"/>
    </location>
</feature>
<dbReference type="OrthoDB" id="3639251at2759"/>
<comment type="subcellular location">
    <subcellularLocation>
        <location evidence="1">Membrane</location>
        <topology evidence="1">Multi-pass membrane protein</topology>
    </subcellularLocation>
</comment>
<dbReference type="AlphaFoldDB" id="T0JV50"/>
<reference evidence="12" key="1">
    <citation type="journal article" date="2013" name="Mol. Plant Microbe Interact.">
        <title>Global aspects of pacC regulation of pathogenicity genes in Colletotrichum gloeosporioides as revealed by transcriptome analysis.</title>
        <authorList>
            <person name="Alkan N."/>
            <person name="Meng X."/>
            <person name="Friedlander G."/>
            <person name="Reuveni E."/>
            <person name="Sukno S."/>
            <person name="Sherman A."/>
            <person name="Thon M."/>
            <person name="Fluhr R."/>
            <person name="Prusky D."/>
        </authorList>
    </citation>
    <scope>NUCLEOTIDE SEQUENCE [LARGE SCALE GENOMIC DNA]</scope>
    <source>
        <strain evidence="12">Cg-14</strain>
    </source>
</reference>
<protein>
    <submittedName>
        <fullName evidence="11">Major facilitator superfamily transporter</fullName>
    </submittedName>
</protein>
<dbReference type="PANTHER" id="PTHR43791:SF64">
    <property type="entry name" value="MAJOR FACILITATOR SUPERFAMILY (MFS) PROFILE DOMAIN-CONTAINING PROTEIN"/>
    <property type="match status" value="1"/>
</dbReference>
<dbReference type="Pfam" id="PF07690">
    <property type="entry name" value="MFS_1"/>
    <property type="match status" value="1"/>
</dbReference>
<dbReference type="SUPFAM" id="SSF88713">
    <property type="entry name" value="Glycoside hydrolase/deacetylase"/>
    <property type="match status" value="1"/>
</dbReference>
<dbReference type="FunFam" id="1.20.1250.20:FF:000065">
    <property type="entry name" value="Putative MFS pantothenate transporter"/>
    <property type="match status" value="1"/>
</dbReference>
<evidence type="ECO:0000256" key="3">
    <source>
        <dbReference type="ARBA" id="ARBA00022692"/>
    </source>
</evidence>